<feature type="binding site" evidence="5">
    <location>
        <begin position="69"/>
        <end position="71"/>
    </location>
    <ligand>
        <name>substrate</name>
    </ligand>
</feature>
<feature type="binding site" evidence="5">
    <location>
        <begin position="71"/>
        <end position="72"/>
    </location>
    <ligand>
        <name>NADPH</name>
        <dbReference type="ChEBI" id="CHEBI:57783"/>
    </ligand>
</feature>
<keyword evidence="4 5" id="KW-0560">Oxidoreductase</keyword>
<comment type="function">
    <text evidence="5">Catalyzes the NADPH-dependent reduction of 7-cyano-7-deazaguanine (preQ0) to 7-aminomethyl-7-deazaguanine (preQ1).</text>
</comment>
<dbReference type="AlphaFoldDB" id="A0A3G2I5X3"/>
<comment type="subcellular location">
    <subcellularLocation>
        <location evidence="5">Cytoplasm</location>
    </subcellularLocation>
</comment>
<evidence type="ECO:0000313" key="8">
    <source>
        <dbReference type="Proteomes" id="UP000271533"/>
    </source>
</evidence>
<evidence type="ECO:0000256" key="1">
    <source>
        <dbReference type="ARBA" id="ARBA00022490"/>
    </source>
</evidence>
<dbReference type="Pfam" id="PF14489">
    <property type="entry name" value="QueF"/>
    <property type="match status" value="1"/>
</dbReference>
<feature type="active site" description="Proton donor" evidence="5">
    <location>
        <position position="177"/>
    </location>
</feature>
<comment type="catalytic activity">
    <reaction evidence="5">
        <text>7-aminomethyl-7-carbaguanine + 2 NADP(+) = 7-cyano-7-carbaguanine + 2 NADPH + 3 H(+)</text>
        <dbReference type="Rhea" id="RHEA:13409"/>
        <dbReference type="ChEBI" id="CHEBI:15378"/>
        <dbReference type="ChEBI" id="CHEBI:45075"/>
        <dbReference type="ChEBI" id="CHEBI:57783"/>
        <dbReference type="ChEBI" id="CHEBI:58349"/>
        <dbReference type="ChEBI" id="CHEBI:58703"/>
        <dbReference type="EC" id="1.7.1.13"/>
    </reaction>
</comment>
<comment type="subunit">
    <text evidence="5">Homodimer.</text>
</comment>
<evidence type="ECO:0000259" key="6">
    <source>
        <dbReference type="Pfam" id="PF14819"/>
    </source>
</evidence>
<dbReference type="InterPro" id="IPR029500">
    <property type="entry name" value="QueF"/>
</dbReference>
<feature type="binding site" evidence="5">
    <location>
        <begin position="238"/>
        <end position="239"/>
    </location>
    <ligand>
        <name>NADPH</name>
        <dbReference type="ChEBI" id="CHEBI:57783"/>
    </ligand>
</feature>
<comment type="pathway">
    <text evidence="5">tRNA modification; tRNA-queuosine biosynthesis.</text>
</comment>
<feature type="domain" description="NADPH-dependent 7-cyano-7-deazaguanine reductase N-terminal" evidence="6">
    <location>
        <begin position="9"/>
        <end position="112"/>
    </location>
</feature>
<dbReference type="Pfam" id="PF14819">
    <property type="entry name" value="QueF_N"/>
    <property type="match status" value="1"/>
</dbReference>
<protein>
    <recommendedName>
        <fullName evidence="5">NADPH-dependent 7-cyano-7-deazaguanine reductase</fullName>
        <ecNumber evidence="5">1.7.1.13</ecNumber>
    </recommendedName>
    <alternativeName>
        <fullName evidence="5">7-cyano-7-carbaguanine reductase</fullName>
    </alternativeName>
    <alternativeName>
        <fullName evidence="5">NADPH-dependent nitrile oxidoreductase</fullName>
    </alternativeName>
    <alternativeName>
        <fullName evidence="5">PreQ(0) reductase</fullName>
    </alternativeName>
</protein>
<keyword evidence="3 5" id="KW-0521">NADP</keyword>
<gene>
    <name evidence="5 7" type="primary">queF</name>
    <name evidence="7" type="ORF">D8S97_02260</name>
</gene>
<dbReference type="InterPro" id="IPR016428">
    <property type="entry name" value="QueF_type2"/>
</dbReference>
<dbReference type="PANTHER" id="PTHR34354">
    <property type="entry name" value="NADPH-DEPENDENT 7-CYANO-7-DEAZAGUANINE REDUCTASE"/>
    <property type="match status" value="1"/>
</dbReference>
<dbReference type="PIRSF" id="PIRSF004750">
    <property type="entry name" value="Nitrile_oxidored_YqcD_prd"/>
    <property type="match status" value="1"/>
</dbReference>
<dbReference type="RefSeq" id="WP_158361309.1">
    <property type="nucleotide sequence ID" value="NZ_CP032759.1"/>
</dbReference>
<accession>A0A3G2I5X3</accession>
<dbReference type="NCBIfam" id="TIGR03138">
    <property type="entry name" value="QueF"/>
    <property type="match status" value="1"/>
</dbReference>
<dbReference type="Proteomes" id="UP000271533">
    <property type="component" value="Chromosome"/>
</dbReference>
<evidence type="ECO:0000313" key="7">
    <source>
        <dbReference type="EMBL" id="AYN24767.1"/>
    </source>
</evidence>
<dbReference type="InterPro" id="IPR029139">
    <property type="entry name" value="QueF_N"/>
</dbReference>
<dbReference type="EC" id="1.7.1.13" evidence="5"/>
<dbReference type="Gene3D" id="3.30.1130.10">
    <property type="match status" value="2"/>
</dbReference>
<dbReference type="InterPro" id="IPR043133">
    <property type="entry name" value="GTP-CH-I_C/QueF"/>
</dbReference>
<evidence type="ECO:0000256" key="3">
    <source>
        <dbReference type="ARBA" id="ARBA00022857"/>
    </source>
</evidence>
<dbReference type="OrthoDB" id="9789995at2"/>
<dbReference type="GO" id="GO:0005737">
    <property type="term" value="C:cytoplasm"/>
    <property type="evidence" value="ECO:0007669"/>
    <property type="project" value="UniProtKB-SubCell"/>
</dbReference>
<dbReference type="UniPathway" id="UPA00392"/>
<comment type="similarity">
    <text evidence="5">Belongs to the GTP cyclohydrolase I family. QueF type 2 subfamily.</text>
</comment>
<dbReference type="InterPro" id="IPR050084">
    <property type="entry name" value="NADPH_dep_7-cyano-7-deazaG_red"/>
</dbReference>
<evidence type="ECO:0000256" key="2">
    <source>
        <dbReference type="ARBA" id="ARBA00022785"/>
    </source>
</evidence>
<feature type="binding site" evidence="5">
    <location>
        <begin position="209"/>
        <end position="210"/>
    </location>
    <ligand>
        <name>substrate</name>
    </ligand>
</feature>
<keyword evidence="2 5" id="KW-0671">Queuosine biosynthesis</keyword>
<dbReference type="GO" id="GO:0033739">
    <property type="term" value="F:preQ1 synthase activity"/>
    <property type="evidence" value="ECO:0007669"/>
    <property type="project" value="UniProtKB-UniRule"/>
</dbReference>
<dbReference type="PANTHER" id="PTHR34354:SF1">
    <property type="entry name" value="NADPH-DEPENDENT 7-CYANO-7-DEAZAGUANINE REDUCTASE"/>
    <property type="match status" value="1"/>
</dbReference>
<organism evidence="7 8">
    <name type="scientific">Buchnera aphidicola subsp. Rhopalosiphum maidis</name>
    <dbReference type="NCBI Taxonomy" id="118109"/>
    <lineage>
        <taxon>Bacteria</taxon>
        <taxon>Pseudomonadati</taxon>
        <taxon>Pseudomonadota</taxon>
        <taxon>Gammaproteobacteria</taxon>
        <taxon>Enterobacterales</taxon>
        <taxon>Erwiniaceae</taxon>
        <taxon>Buchnera</taxon>
    </lineage>
</organism>
<reference evidence="7 8" key="1">
    <citation type="submission" date="2018-10" db="EMBL/GenBank/DDBJ databases">
        <title>Genome sequence of the corn leaf aphid (Rhopalosiphum maidis Fitch).</title>
        <authorList>
            <person name="Chen W."/>
            <person name="Shakir S."/>
            <person name="Bigham M."/>
            <person name="Fei Z."/>
            <person name="Jander G."/>
        </authorList>
    </citation>
    <scope>NUCLEOTIDE SEQUENCE [LARGE SCALE GENOMIC DNA]</scope>
    <source>
        <strain evidence="7 8">BTI</strain>
    </source>
</reference>
<dbReference type="HAMAP" id="MF_00817">
    <property type="entry name" value="QueF_type2"/>
    <property type="match status" value="1"/>
</dbReference>
<feature type="active site" description="Thioimide intermediate" evidence="5">
    <location>
        <position position="170"/>
    </location>
</feature>
<evidence type="ECO:0000256" key="5">
    <source>
        <dbReference type="HAMAP-Rule" id="MF_00817"/>
    </source>
</evidence>
<dbReference type="EMBL" id="CP032759">
    <property type="protein sequence ID" value="AYN24767.1"/>
    <property type="molecule type" value="Genomic_DNA"/>
</dbReference>
<proteinExistence type="inferred from homology"/>
<dbReference type="GO" id="GO:0008616">
    <property type="term" value="P:tRNA queuosine(34) biosynthetic process"/>
    <property type="evidence" value="ECO:0007669"/>
    <property type="project" value="UniProtKB-UniRule"/>
</dbReference>
<name>A0A3G2I5X3_BUCRM</name>
<dbReference type="SUPFAM" id="SSF55620">
    <property type="entry name" value="Tetrahydrobiopterin biosynthesis enzymes-like"/>
    <property type="match status" value="1"/>
</dbReference>
<evidence type="ECO:0000256" key="4">
    <source>
        <dbReference type="ARBA" id="ARBA00023002"/>
    </source>
</evidence>
<keyword evidence="1 5" id="KW-0963">Cytoplasm</keyword>
<sequence>MSFKINNFHHLQPISRKKHRKKIRLNYINLPFIGRDIWTLYELSWLNKNGLPKVAIAKIEIDINSINIVESKSLKTYINSFNQIQFDNDINFIKILTDDLTKCVCGQVSVKLFSLDEIKKQKISDFRGTCIDNQNIKIESYKYDPSLLMIDSKKKITKESLYTHLFKSNCPATQQPDWASMYITYIGLPINHDSLLRYLISFRSHNEFHEECIERIFNDINKICKPEKLTVYGRYTRRGGIDINPWRSNTIFSPCFIRLARQ</sequence>